<dbReference type="GO" id="GO:0003677">
    <property type="term" value="F:DNA binding"/>
    <property type="evidence" value="ECO:0007669"/>
    <property type="project" value="UniProtKB-KW"/>
</dbReference>
<evidence type="ECO:0000256" key="1">
    <source>
        <dbReference type="ARBA" id="ARBA00009437"/>
    </source>
</evidence>
<accession>A0A1N6K0B5</accession>
<dbReference type="PANTHER" id="PTHR30537:SF5">
    <property type="entry name" value="HTH-TYPE TRANSCRIPTIONAL ACTIVATOR TTDR-RELATED"/>
    <property type="match status" value="1"/>
</dbReference>
<dbReference type="Pfam" id="PF00126">
    <property type="entry name" value="HTH_1"/>
    <property type="match status" value="1"/>
</dbReference>
<evidence type="ECO:0000313" key="6">
    <source>
        <dbReference type="EMBL" id="SIO42734.1"/>
    </source>
</evidence>
<dbReference type="EMBL" id="FSRU01000001">
    <property type="protein sequence ID" value="SIO42734.1"/>
    <property type="molecule type" value="Genomic_DNA"/>
</dbReference>
<evidence type="ECO:0000256" key="2">
    <source>
        <dbReference type="ARBA" id="ARBA00023015"/>
    </source>
</evidence>
<name>A0A1N6K0B5_9BURK</name>
<dbReference type="RefSeq" id="WP_074267527.1">
    <property type="nucleotide sequence ID" value="NZ_FSRM01000002.1"/>
</dbReference>
<dbReference type="CDD" id="cd08422">
    <property type="entry name" value="PBP2_CrgA_like"/>
    <property type="match status" value="1"/>
</dbReference>
<dbReference type="EMBL" id="FSRM01000002">
    <property type="protein sequence ID" value="SIO49777.1"/>
    <property type="molecule type" value="Genomic_DNA"/>
</dbReference>
<evidence type="ECO:0000313" key="9">
    <source>
        <dbReference type="Proteomes" id="UP000185151"/>
    </source>
</evidence>
<dbReference type="SUPFAM" id="SSF53850">
    <property type="entry name" value="Periplasmic binding protein-like II"/>
    <property type="match status" value="1"/>
</dbReference>
<dbReference type="Pfam" id="PF03466">
    <property type="entry name" value="LysR_substrate"/>
    <property type="match status" value="1"/>
</dbReference>
<evidence type="ECO:0000313" key="8">
    <source>
        <dbReference type="Proteomes" id="UP000184693"/>
    </source>
</evidence>
<protein>
    <submittedName>
        <fullName evidence="6 7">Transcriptional regulator, LysR family</fullName>
    </submittedName>
</protein>
<dbReference type="FunFam" id="1.10.10.10:FF:000001">
    <property type="entry name" value="LysR family transcriptional regulator"/>
    <property type="match status" value="1"/>
</dbReference>
<dbReference type="PRINTS" id="PR00039">
    <property type="entry name" value="HTHLYSR"/>
</dbReference>
<dbReference type="Proteomes" id="UP000184693">
    <property type="component" value="Unassembled WGS sequence"/>
</dbReference>
<dbReference type="Gene3D" id="1.10.10.10">
    <property type="entry name" value="Winged helix-like DNA-binding domain superfamily/Winged helix DNA-binding domain"/>
    <property type="match status" value="1"/>
</dbReference>
<evidence type="ECO:0000256" key="3">
    <source>
        <dbReference type="ARBA" id="ARBA00023125"/>
    </source>
</evidence>
<dbReference type="PROSITE" id="PS50931">
    <property type="entry name" value="HTH_LYSR"/>
    <property type="match status" value="1"/>
</dbReference>
<sequence>MAFDERTLNGMSVLAAVANSGSFAAAAEALNMSQPGVSRAIARLEGRLDARLFDRHPRSVTLTDEGRRLYEQVVPLLTALEEAAESAACSKETVRGRLRVNVHPFFSNLILGPRLSEFLKAHPELKLDLVTRDQLGDTVSEGFDLAIRFGEPKSSSMIARKLLETRILTVASPSYLKEHGRPRSPDELRGSSHICLRYRNPETGLPFKWEFHRNGTQMELYPEGQLMVNDAGTMHAVCLAGYCIAQVMELGIEGLIASGRLVNLFPDWCDERWPLYVLYPSRNHMPAKTNAFLDFISSIVGNPR</sequence>
<dbReference type="SUPFAM" id="SSF46785">
    <property type="entry name" value="Winged helix' DNA-binding domain"/>
    <property type="match status" value="1"/>
</dbReference>
<dbReference type="AlphaFoldDB" id="A0A1N6K0B5"/>
<evidence type="ECO:0000313" key="7">
    <source>
        <dbReference type="EMBL" id="SIO49777.1"/>
    </source>
</evidence>
<feature type="domain" description="HTH lysR-type" evidence="5">
    <location>
        <begin position="6"/>
        <end position="63"/>
    </location>
</feature>
<dbReference type="InterPro" id="IPR036390">
    <property type="entry name" value="WH_DNA-bd_sf"/>
</dbReference>
<keyword evidence="4" id="KW-0804">Transcription</keyword>
<dbReference type="Gene3D" id="3.40.190.290">
    <property type="match status" value="1"/>
</dbReference>
<reference evidence="8 9" key="1">
    <citation type="submission" date="2016-11" db="EMBL/GenBank/DDBJ databases">
        <authorList>
            <person name="Jaros S."/>
            <person name="Januszkiewicz K."/>
            <person name="Wedrychowicz H."/>
        </authorList>
    </citation>
    <scope>NUCLEOTIDE SEQUENCE [LARGE SCALE GENOMIC DNA]</scope>
    <source>
        <strain evidence="7 8">GAS86</strain>
        <strain evidence="6 9">GAS95</strain>
    </source>
</reference>
<keyword evidence="9" id="KW-1185">Reference proteome</keyword>
<evidence type="ECO:0000256" key="4">
    <source>
        <dbReference type="ARBA" id="ARBA00023163"/>
    </source>
</evidence>
<organism evidence="7 8">
    <name type="scientific">Paraburkholderia phenazinium</name>
    <dbReference type="NCBI Taxonomy" id="60549"/>
    <lineage>
        <taxon>Bacteria</taxon>
        <taxon>Pseudomonadati</taxon>
        <taxon>Pseudomonadota</taxon>
        <taxon>Betaproteobacteria</taxon>
        <taxon>Burkholderiales</taxon>
        <taxon>Burkholderiaceae</taxon>
        <taxon>Paraburkholderia</taxon>
    </lineage>
</organism>
<dbReference type="PANTHER" id="PTHR30537">
    <property type="entry name" value="HTH-TYPE TRANSCRIPTIONAL REGULATOR"/>
    <property type="match status" value="1"/>
</dbReference>
<dbReference type="GO" id="GO:0003700">
    <property type="term" value="F:DNA-binding transcription factor activity"/>
    <property type="evidence" value="ECO:0007669"/>
    <property type="project" value="InterPro"/>
</dbReference>
<evidence type="ECO:0000259" key="5">
    <source>
        <dbReference type="PROSITE" id="PS50931"/>
    </source>
</evidence>
<proteinExistence type="inferred from homology"/>
<comment type="similarity">
    <text evidence="1">Belongs to the LysR transcriptional regulatory family.</text>
</comment>
<keyword evidence="3 6" id="KW-0238">DNA-binding</keyword>
<dbReference type="InterPro" id="IPR005119">
    <property type="entry name" value="LysR_subst-bd"/>
</dbReference>
<dbReference type="InterPro" id="IPR000847">
    <property type="entry name" value="LysR_HTH_N"/>
</dbReference>
<keyword evidence="2" id="KW-0805">Transcription regulation</keyword>
<dbReference type="Proteomes" id="UP000185151">
    <property type="component" value="Unassembled WGS sequence"/>
</dbReference>
<dbReference type="InterPro" id="IPR036388">
    <property type="entry name" value="WH-like_DNA-bd_sf"/>
</dbReference>
<dbReference type="InterPro" id="IPR058163">
    <property type="entry name" value="LysR-type_TF_proteobact-type"/>
</dbReference>
<dbReference type="OrthoDB" id="8650959at2"/>
<gene>
    <name evidence="6" type="ORF">SAMN05444165_3089</name>
    <name evidence="7" type="ORF">SAMN05444168_5566</name>
</gene>